<reference evidence="2" key="1">
    <citation type="journal article" date="2023" name="Front. Plant Sci.">
        <title>Chromosomal-level genome assembly of Melastoma candidum provides insights into trichome evolution.</title>
        <authorList>
            <person name="Zhong Y."/>
            <person name="Wu W."/>
            <person name="Sun C."/>
            <person name="Zou P."/>
            <person name="Liu Y."/>
            <person name="Dai S."/>
            <person name="Zhou R."/>
        </authorList>
    </citation>
    <scope>NUCLEOTIDE SEQUENCE [LARGE SCALE GENOMIC DNA]</scope>
</reference>
<keyword evidence="2" id="KW-1185">Reference proteome</keyword>
<accession>A0ACB9QVP4</accession>
<sequence>MHRNGKKIRQEIFFFLLPPSGQRLAIVLEGLGRHHKLSGFWNGEILRKYIRYALNEKQFNPELISNLIQLRKASRLEDSQIADILNDISRRIVRDKGILRIVMDMSGYSEKGFKRKLAVQALFGKVFYLSELLEFSGQDSSLIVKEIFGVTDEDVDKLRLHTLSEAGDVDMLEKLVDDDSDPEDSGESSPQSIPAED</sequence>
<dbReference type="Proteomes" id="UP001057402">
    <property type="component" value="Chromosome 5"/>
</dbReference>
<dbReference type="EMBL" id="CM042884">
    <property type="protein sequence ID" value="KAI4370704.1"/>
    <property type="molecule type" value="Genomic_DNA"/>
</dbReference>
<evidence type="ECO:0000313" key="2">
    <source>
        <dbReference type="Proteomes" id="UP001057402"/>
    </source>
</evidence>
<gene>
    <name evidence="1" type="ORF">MLD38_019024</name>
</gene>
<name>A0ACB9QVP4_9MYRT</name>
<comment type="caution">
    <text evidence="1">The sequence shown here is derived from an EMBL/GenBank/DDBJ whole genome shotgun (WGS) entry which is preliminary data.</text>
</comment>
<evidence type="ECO:0000313" key="1">
    <source>
        <dbReference type="EMBL" id="KAI4370704.1"/>
    </source>
</evidence>
<organism evidence="1 2">
    <name type="scientific">Melastoma candidum</name>
    <dbReference type="NCBI Taxonomy" id="119954"/>
    <lineage>
        <taxon>Eukaryota</taxon>
        <taxon>Viridiplantae</taxon>
        <taxon>Streptophyta</taxon>
        <taxon>Embryophyta</taxon>
        <taxon>Tracheophyta</taxon>
        <taxon>Spermatophyta</taxon>
        <taxon>Magnoliopsida</taxon>
        <taxon>eudicotyledons</taxon>
        <taxon>Gunneridae</taxon>
        <taxon>Pentapetalae</taxon>
        <taxon>rosids</taxon>
        <taxon>malvids</taxon>
        <taxon>Myrtales</taxon>
        <taxon>Melastomataceae</taxon>
        <taxon>Melastomatoideae</taxon>
        <taxon>Melastomateae</taxon>
        <taxon>Melastoma</taxon>
    </lineage>
</organism>
<proteinExistence type="predicted"/>
<protein>
    <submittedName>
        <fullName evidence="1">Uncharacterized protein</fullName>
    </submittedName>
</protein>